<keyword evidence="4" id="KW-0548">Nucleotidyltransferase</keyword>
<dbReference type="GO" id="GO:0003968">
    <property type="term" value="F:RNA-directed RNA polymerase activity"/>
    <property type="evidence" value="ECO:0007669"/>
    <property type="project" value="UniProtKB-KW"/>
</dbReference>
<dbReference type="SUPFAM" id="SSF56672">
    <property type="entry name" value="DNA/RNA polymerases"/>
    <property type="match status" value="1"/>
</dbReference>
<protein>
    <recommendedName>
        <fullName evidence="1">RNA-directed RNA polymerase</fullName>
        <ecNumber evidence="1">2.7.7.48</ecNumber>
    </recommendedName>
    <alternativeName>
        <fullName evidence="7">RNA replicase beta chain</fullName>
    </alternativeName>
</protein>
<reference evidence="11" key="1">
    <citation type="submission" date="2019-05" db="EMBL/GenBank/DDBJ databases">
        <title>Metatranscriptomic reconstruction reveals RNA viruses with the potential to shape carbon cycling in soil.</title>
        <authorList>
            <person name="Starr E.P."/>
            <person name="Nuccio E."/>
            <person name="Pett-Ridge J."/>
            <person name="Banfield J.F."/>
            <person name="Firestone M.K."/>
        </authorList>
    </citation>
    <scope>NUCLEOTIDE SEQUENCE</scope>
    <source>
        <strain evidence="11">H4_Bulk_48_scaffold_2408</strain>
    </source>
</reference>
<accession>A0A514D275</accession>
<dbReference type="InterPro" id="IPR043502">
    <property type="entry name" value="DNA/RNA_pol_sf"/>
</dbReference>
<evidence type="ECO:0000256" key="7">
    <source>
        <dbReference type="ARBA" id="ARBA00030248"/>
    </source>
</evidence>
<comment type="cofactor">
    <cofactor evidence="9">
        <name>Mg(2+)</name>
        <dbReference type="ChEBI" id="CHEBI:18420"/>
    </cofactor>
    <text evidence="9">Binds 2 Mg(2+) per subunit.</text>
</comment>
<feature type="domain" description="RdRp catalytic" evidence="10">
    <location>
        <begin position="348"/>
        <end position="496"/>
    </location>
</feature>
<keyword evidence="9" id="KW-0460">Magnesium</keyword>
<evidence type="ECO:0000256" key="9">
    <source>
        <dbReference type="PIRSR" id="PIRSR605093-1"/>
    </source>
</evidence>
<keyword evidence="6" id="KW-0693">Viral RNA replication</keyword>
<feature type="binding site" evidence="9">
    <location>
        <position position="464"/>
    </location>
    <ligand>
        <name>Mg(2+)</name>
        <dbReference type="ChEBI" id="CHEBI:18420"/>
        <label>2</label>
    </ligand>
</feature>
<dbReference type="GO" id="GO:0000166">
    <property type="term" value="F:nucleotide binding"/>
    <property type="evidence" value="ECO:0007669"/>
    <property type="project" value="UniProtKB-KW"/>
</dbReference>
<feature type="binding site" evidence="9">
    <location>
        <position position="465"/>
    </location>
    <ligand>
        <name>Mg(2+)</name>
        <dbReference type="ChEBI" id="CHEBI:18420"/>
        <label>2</label>
    </ligand>
</feature>
<evidence type="ECO:0000256" key="6">
    <source>
        <dbReference type="ARBA" id="ARBA00022953"/>
    </source>
</evidence>
<evidence type="ECO:0000256" key="8">
    <source>
        <dbReference type="ARBA" id="ARBA00048744"/>
    </source>
</evidence>
<evidence type="ECO:0000256" key="1">
    <source>
        <dbReference type="ARBA" id="ARBA00012494"/>
    </source>
</evidence>
<sequence>MKSLVLYLQGLYSAMLVDIAEQFPTLRRDSERDATRLLSLAKSRGLPFLMMDLPDAGKHFDRSLSNGRLTKSCIAGQRPFKTGAAIPRLFKGLLLRVFDENGVLRAVPDVAAIRALRQLYYAAKKFKVTCDDSRTWEHVHEFFETDREVCLPTLNWDEDRLDTSVLRNLHFGDSDSGSAAPLLDYCNSSNAADEDPLPRPDYGAFDAAQRVADVVTAFLGSFEGSDWRAKHGPGAVADQRRTQFKYDFPNWPAKLQESFPLAEFGFPNYGMWAGFLSGEDTHVHYSEHEPPSRLVAVPKVFKGPRLIASEPVAHQWCQQMILDFFTSRLENTPISSSIHFRDQKENQEFAKRASHTRSHVTVDLSSASDRLSCWLVERAFRRSDTLVRALHSTRTRWVRNDIDAHSPQFHKLRKFACMGSACTFPVQSYVFAFLAIGATLHSRGMPVTIKTVRQISQEVRVFGDDIIVPIDGWEPLQGLLSHLGLKVNLTKTYENGNFRESCGFDGFDGHDVTPKYFKAYPEVSRPESIISTVEVHNNFLTGGYGNTAAWIKSRLLSLKRFRFMNVPVGSGFFGWLDLFVDGNDHLHRRWNAHLQRVEIRADIPTGKTVRILPERDSLLHQYFTVARSEPRFLQGDRLGHVVKSATSIRRRWVPLPI</sequence>
<keyword evidence="9" id="KW-0479">Metal-binding</keyword>
<gene>
    <name evidence="11" type="ORF">H4Bulk482408_000002</name>
</gene>
<dbReference type="GO" id="GO:0046872">
    <property type="term" value="F:metal ion binding"/>
    <property type="evidence" value="ECO:0007669"/>
    <property type="project" value="UniProtKB-KW"/>
</dbReference>
<evidence type="ECO:0000256" key="2">
    <source>
        <dbReference type="ARBA" id="ARBA00022484"/>
    </source>
</evidence>
<name>A0A514D275_9VIRU</name>
<evidence type="ECO:0000256" key="3">
    <source>
        <dbReference type="ARBA" id="ARBA00022679"/>
    </source>
</evidence>
<feature type="binding site" evidence="9">
    <location>
        <position position="363"/>
    </location>
    <ligand>
        <name>Mg(2+)</name>
        <dbReference type="ChEBI" id="CHEBI:18420"/>
        <label>2</label>
    </ligand>
</feature>
<proteinExistence type="predicted"/>
<dbReference type="PROSITE" id="PS50522">
    <property type="entry name" value="RDRP_PHAGE"/>
    <property type="match status" value="1"/>
</dbReference>
<keyword evidence="2 11" id="KW-0696">RNA-directed RNA polymerase</keyword>
<dbReference type="InterPro" id="IPR007096">
    <property type="entry name" value="RNA-dir_Rpol_cat_phage"/>
</dbReference>
<organism evidence="11">
    <name type="scientific">Leviviridae sp</name>
    <dbReference type="NCBI Taxonomy" id="2027243"/>
    <lineage>
        <taxon>Viruses</taxon>
        <taxon>Riboviria</taxon>
        <taxon>Orthornavirae</taxon>
        <taxon>Lenarviricota</taxon>
        <taxon>Leviviricetes</taxon>
        <taxon>Norzivirales</taxon>
        <taxon>Fiersviridae</taxon>
    </lineage>
</organism>
<dbReference type="InterPro" id="IPR005093">
    <property type="entry name" value="RNArep_beta"/>
</dbReference>
<dbReference type="Pfam" id="PF03431">
    <property type="entry name" value="RNA_replicase_B"/>
    <property type="match status" value="1"/>
</dbReference>
<dbReference type="GO" id="GO:0039694">
    <property type="term" value="P:viral RNA genome replication"/>
    <property type="evidence" value="ECO:0007669"/>
    <property type="project" value="InterPro"/>
</dbReference>
<dbReference type="EMBL" id="MN033577">
    <property type="protein sequence ID" value="QDH87712.1"/>
    <property type="molecule type" value="Genomic_RNA"/>
</dbReference>
<evidence type="ECO:0000256" key="4">
    <source>
        <dbReference type="ARBA" id="ARBA00022695"/>
    </source>
</evidence>
<evidence type="ECO:0000313" key="11">
    <source>
        <dbReference type="EMBL" id="QDH87712.1"/>
    </source>
</evidence>
<keyword evidence="5" id="KW-0547">Nucleotide-binding</keyword>
<comment type="catalytic activity">
    <reaction evidence="8">
        <text>RNA(n) + a ribonucleoside 5'-triphosphate = RNA(n+1) + diphosphate</text>
        <dbReference type="Rhea" id="RHEA:21248"/>
        <dbReference type="Rhea" id="RHEA-COMP:14527"/>
        <dbReference type="Rhea" id="RHEA-COMP:17342"/>
        <dbReference type="ChEBI" id="CHEBI:33019"/>
        <dbReference type="ChEBI" id="CHEBI:61557"/>
        <dbReference type="ChEBI" id="CHEBI:140395"/>
        <dbReference type="EC" id="2.7.7.48"/>
    </reaction>
</comment>
<evidence type="ECO:0000259" key="10">
    <source>
        <dbReference type="PROSITE" id="PS50522"/>
    </source>
</evidence>
<evidence type="ECO:0000256" key="5">
    <source>
        <dbReference type="ARBA" id="ARBA00022741"/>
    </source>
</evidence>
<keyword evidence="3" id="KW-0808">Transferase</keyword>
<dbReference type="EC" id="2.7.7.48" evidence="1"/>